<feature type="compositionally biased region" description="Low complexity" evidence="1">
    <location>
        <begin position="72"/>
        <end position="89"/>
    </location>
</feature>
<feature type="signal peptide" evidence="2">
    <location>
        <begin position="1"/>
        <end position="21"/>
    </location>
</feature>
<dbReference type="Proteomes" id="UP000247233">
    <property type="component" value="Unassembled WGS sequence"/>
</dbReference>
<evidence type="ECO:0000256" key="2">
    <source>
        <dbReference type="SAM" id="SignalP"/>
    </source>
</evidence>
<dbReference type="VEuPathDB" id="FungiDB:BO70DRAFT_378895"/>
<comment type="caution">
    <text evidence="3">The sequence shown here is derived from an EMBL/GenBank/DDBJ whole genome shotgun (WGS) entry which is preliminary data.</text>
</comment>
<dbReference type="OrthoDB" id="4508164at2759"/>
<feature type="region of interest" description="Disordered" evidence="1">
    <location>
        <begin position="52"/>
        <end position="135"/>
    </location>
</feature>
<feature type="compositionally biased region" description="Basic and acidic residues" evidence="1">
    <location>
        <begin position="60"/>
        <end position="71"/>
    </location>
</feature>
<evidence type="ECO:0008006" key="5">
    <source>
        <dbReference type="Google" id="ProtNLM"/>
    </source>
</evidence>
<protein>
    <recommendedName>
        <fullName evidence="5">GPI anchored protein</fullName>
    </recommendedName>
</protein>
<organism evidence="3 4">
    <name type="scientific">Aspergillus heteromorphus CBS 117.55</name>
    <dbReference type="NCBI Taxonomy" id="1448321"/>
    <lineage>
        <taxon>Eukaryota</taxon>
        <taxon>Fungi</taxon>
        <taxon>Dikarya</taxon>
        <taxon>Ascomycota</taxon>
        <taxon>Pezizomycotina</taxon>
        <taxon>Eurotiomycetes</taxon>
        <taxon>Eurotiomycetidae</taxon>
        <taxon>Eurotiales</taxon>
        <taxon>Aspergillaceae</taxon>
        <taxon>Aspergillus</taxon>
        <taxon>Aspergillus subgen. Circumdati</taxon>
    </lineage>
</organism>
<proteinExistence type="predicted"/>
<evidence type="ECO:0000256" key="1">
    <source>
        <dbReference type="SAM" id="MobiDB-lite"/>
    </source>
</evidence>
<feature type="compositionally biased region" description="Low complexity" evidence="1">
    <location>
        <begin position="97"/>
        <end position="115"/>
    </location>
</feature>
<dbReference type="AlphaFoldDB" id="A0A317WIU0"/>
<reference evidence="3 4" key="1">
    <citation type="submission" date="2016-12" db="EMBL/GenBank/DDBJ databases">
        <title>The genomes of Aspergillus section Nigri reveals drivers in fungal speciation.</title>
        <authorList>
            <consortium name="DOE Joint Genome Institute"/>
            <person name="Vesth T.C."/>
            <person name="Nybo J."/>
            <person name="Theobald S."/>
            <person name="Brandl J."/>
            <person name="Frisvad J.C."/>
            <person name="Nielsen K.F."/>
            <person name="Lyhne E.K."/>
            <person name="Kogle M.E."/>
            <person name="Kuo A."/>
            <person name="Riley R."/>
            <person name="Clum A."/>
            <person name="Nolan M."/>
            <person name="Lipzen A."/>
            <person name="Salamov A."/>
            <person name="Henrissat B."/>
            <person name="Wiebenga A."/>
            <person name="De Vries R.P."/>
            <person name="Grigoriev I.V."/>
            <person name="Mortensen U.H."/>
            <person name="Andersen M.R."/>
            <person name="Baker S.E."/>
        </authorList>
    </citation>
    <scope>NUCLEOTIDE SEQUENCE [LARGE SCALE GENOMIC DNA]</scope>
    <source>
        <strain evidence="3 4">CBS 117.55</strain>
    </source>
</reference>
<evidence type="ECO:0000313" key="4">
    <source>
        <dbReference type="Proteomes" id="UP000247233"/>
    </source>
</evidence>
<feature type="chain" id="PRO_5016378154" description="GPI anchored protein" evidence="2">
    <location>
        <begin position="22"/>
        <end position="144"/>
    </location>
</feature>
<dbReference type="EMBL" id="MSFL01000008">
    <property type="protein sequence ID" value="PWY86283.1"/>
    <property type="molecule type" value="Genomic_DNA"/>
</dbReference>
<sequence>MARLSISALVLCLVLALMATAQPVKREDPLALSGNDFDAKVAEDLAAQSLQSASEMIDQMTEKANKDDKNKTPTSSAAAAAPSSSTAHTTENKEQPEPSATTPTTSSEATPVESPKASSSHIVNDDPLSNIPLIGGLLSGGGLI</sequence>
<dbReference type="RefSeq" id="XP_025400835.1">
    <property type="nucleotide sequence ID" value="XM_025545299.1"/>
</dbReference>
<accession>A0A317WIU0</accession>
<dbReference type="GeneID" id="37067536"/>
<name>A0A317WIU0_9EURO</name>
<keyword evidence="2" id="KW-0732">Signal</keyword>
<keyword evidence="4" id="KW-1185">Reference proteome</keyword>
<evidence type="ECO:0000313" key="3">
    <source>
        <dbReference type="EMBL" id="PWY86283.1"/>
    </source>
</evidence>
<gene>
    <name evidence="3" type="ORF">BO70DRAFT_378895</name>
</gene>